<feature type="coiled-coil region" evidence="6">
    <location>
        <begin position="8"/>
        <end position="57"/>
    </location>
</feature>
<evidence type="ECO:0000256" key="2">
    <source>
        <dbReference type="ARBA" id="ARBA00022448"/>
    </source>
</evidence>
<dbReference type="GO" id="GO:0097401">
    <property type="term" value="P:synaptic vesicle lumen acidification"/>
    <property type="evidence" value="ECO:0007669"/>
    <property type="project" value="TreeGrafter"/>
</dbReference>
<accession>A0A1A9VVX9</accession>
<dbReference type="GO" id="GO:0046961">
    <property type="term" value="F:proton-transporting ATPase activity, rotational mechanism"/>
    <property type="evidence" value="ECO:0007669"/>
    <property type="project" value="InterPro"/>
</dbReference>
<dbReference type="Gene3D" id="1.20.5.2950">
    <property type="match status" value="1"/>
</dbReference>
<dbReference type="NCBIfam" id="TIGR01147">
    <property type="entry name" value="V_ATP_synt_G"/>
    <property type="match status" value="1"/>
</dbReference>
<dbReference type="InterPro" id="IPR005124">
    <property type="entry name" value="V-ATPase_G"/>
</dbReference>
<dbReference type="PANTHER" id="PTHR12713:SF11">
    <property type="entry name" value="V-TYPE PROTON ATPASE SUBUNIT G"/>
    <property type="match status" value="1"/>
</dbReference>
<keyword evidence="3 5" id="KW-0375">Hydrogen ion transport</keyword>
<keyword evidence="6" id="KW-0175">Coiled coil</keyword>
<comment type="function">
    <text evidence="5">Subunit of the V1 complex of vacuolar(H+)-ATPase (V-ATPase), a multisubunit enzyme composed of a peripheral complex (V1) that hydrolyzes ATP and a membrane integral complex (V0) that translocates protons. V-ATPase is responsible for acidifying and maintaining the pH of intracellular compartments and in some cell types, is targeted to the plasma membrane, where it is responsible for acidifying the extracellular environment.</text>
</comment>
<dbReference type="VEuPathDB" id="VectorBase:GAUT049362"/>
<protein>
    <recommendedName>
        <fullName evidence="5">V-type proton ATPase subunit G</fullName>
    </recommendedName>
</protein>
<reference evidence="7" key="1">
    <citation type="submission" date="2020-05" db="UniProtKB">
        <authorList>
            <consortium name="EnsemblMetazoa"/>
        </authorList>
    </citation>
    <scope>IDENTIFICATION</scope>
    <source>
        <strain evidence="7">TTRI</strain>
    </source>
</reference>
<evidence type="ECO:0000256" key="3">
    <source>
        <dbReference type="ARBA" id="ARBA00022781"/>
    </source>
</evidence>
<comment type="subunit">
    <text evidence="5">V-ATPase is a heteromultimeric enzyme made up of two complexes: the ATP-hydrolytic V1 complex and the proton translocation V0 complex.</text>
</comment>
<evidence type="ECO:0000256" key="6">
    <source>
        <dbReference type="SAM" id="Coils"/>
    </source>
</evidence>
<dbReference type="Proteomes" id="UP000078200">
    <property type="component" value="Unassembled WGS sequence"/>
</dbReference>
<dbReference type="EnsemblMetazoa" id="GAUT049362-RA">
    <property type="protein sequence ID" value="GAUT049362-PA"/>
    <property type="gene ID" value="GAUT049362"/>
</dbReference>
<dbReference type="GO" id="GO:0016887">
    <property type="term" value="F:ATP hydrolysis activity"/>
    <property type="evidence" value="ECO:0007669"/>
    <property type="project" value="TreeGrafter"/>
</dbReference>
<dbReference type="Pfam" id="PF03179">
    <property type="entry name" value="V-ATPase_G"/>
    <property type="match status" value="1"/>
</dbReference>
<dbReference type="PANTHER" id="PTHR12713">
    <property type="entry name" value="VACUOLAR ATP SYNTHASE SUBUNIT G"/>
    <property type="match status" value="1"/>
</dbReference>
<dbReference type="GO" id="GO:0000221">
    <property type="term" value="C:vacuolar proton-transporting V-type ATPase, V1 domain"/>
    <property type="evidence" value="ECO:0007669"/>
    <property type="project" value="TreeGrafter"/>
</dbReference>
<proteinExistence type="inferred from homology"/>
<name>A0A1A9VVX9_GLOAU</name>
<evidence type="ECO:0000256" key="1">
    <source>
        <dbReference type="ARBA" id="ARBA00010066"/>
    </source>
</evidence>
<organism evidence="7 8">
    <name type="scientific">Glossina austeni</name>
    <name type="common">Savannah tsetse fly</name>
    <dbReference type="NCBI Taxonomy" id="7395"/>
    <lineage>
        <taxon>Eukaryota</taxon>
        <taxon>Metazoa</taxon>
        <taxon>Ecdysozoa</taxon>
        <taxon>Arthropoda</taxon>
        <taxon>Hexapoda</taxon>
        <taxon>Insecta</taxon>
        <taxon>Pterygota</taxon>
        <taxon>Neoptera</taxon>
        <taxon>Endopterygota</taxon>
        <taxon>Diptera</taxon>
        <taxon>Brachycera</taxon>
        <taxon>Muscomorpha</taxon>
        <taxon>Hippoboscoidea</taxon>
        <taxon>Glossinidae</taxon>
        <taxon>Glossina</taxon>
    </lineage>
</organism>
<comment type="similarity">
    <text evidence="1 5">Belongs to the V-ATPase G subunit family.</text>
</comment>
<evidence type="ECO:0000256" key="5">
    <source>
        <dbReference type="RuleBase" id="RU364019"/>
    </source>
</evidence>
<evidence type="ECO:0000313" key="7">
    <source>
        <dbReference type="EnsemblMetazoa" id="GAUT049362-PA"/>
    </source>
</evidence>
<evidence type="ECO:0000256" key="4">
    <source>
        <dbReference type="ARBA" id="ARBA00023065"/>
    </source>
</evidence>
<dbReference type="AlphaFoldDB" id="A0A1A9VVX9"/>
<sequence>MTSQTQGIQQLLAAEKKAAEKVAEARKRKARRLKQAKEEATEEIEKYRQERERQFKEFEAKHMGSREDVAAKIRADTQVKLSQMEKAIANRKDPVIKEILQYIYQIEPQKHRNYQRK</sequence>
<evidence type="ECO:0000313" key="8">
    <source>
        <dbReference type="Proteomes" id="UP000078200"/>
    </source>
</evidence>
<dbReference type="GO" id="GO:0098793">
    <property type="term" value="C:presynapse"/>
    <property type="evidence" value="ECO:0007669"/>
    <property type="project" value="GOC"/>
</dbReference>
<keyword evidence="4 5" id="KW-0406">Ion transport</keyword>
<keyword evidence="8" id="KW-1185">Reference proteome</keyword>
<keyword evidence="2 5" id="KW-0813">Transport</keyword>
<dbReference type="FunFam" id="1.20.5.2950:FF:000001">
    <property type="entry name" value="V-type proton ATPase subunit G"/>
    <property type="match status" value="1"/>
</dbReference>
<dbReference type="STRING" id="7395.A0A1A9VVX9"/>